<organism evidence="6 7">
    <name type="scientific">Blyttiomyces helicus</name>
    <dbReference type="NCBI Taxonomy" id="388810"/>
    <lineage>
        <taxon>Eukaryota</taxon>
        <taxon>Fungi</taxon>
        <taxon>Fungi incertae sedis</taxon>
        <taxon>Chytridiomycota</taxon>
        <taxon>Chytridiomycota incertae sedis</taxon>
        <taxon>Chytridiomycetes</taxon>
        <taxon>Chytridiomycetes incertae sedis</taxon>
        <taxon>Blyttiomyces</taxon>
    </lineage>
</organism>
<dbReference type="GO" id="GO:0005739">
    <property type="term" value="C:mitochondrion"/>
    <property type="evidence" value="ECO:0007669"/>
    <property type="project" value="TreeGrafter"/>
</dbReference>
<evidence type="ECO:0000256" key="4">
    <source>
        <dbReference type="ARBA" id="ARBA00022691"/>
    </source>
</evidence>
<evidence type="ECO:0000256" key="3">
    <source>
        <dbReference type="ARBA" id="ARBA00022679"/>
    </source>
</evidence>
<dbReference type="CDD" id="cd02440">
    <property type="entry name" value="AdoMet_MTases"/>
    <property type="match status" value="1"/>
</dbReference>
<name>A0A4P9WM81_9FUNG</name>
<evidence type="ECO:0000256" key="2">
    <source>
        <dbReference type="ARBA" id="ARBA00022603"/>
    </source>
</evidence>
<dbReference type="GO" id="GO:0016279">
    <property type="term" value="F:protein-lysine N-methyltransferase activity"/>
    <property type="evidence" value="ECO:0007669"/>
    <property type="project" value="InterPro"/>
</dbReference>
<evidence type="ECO:0000256" key="1">
    <source>
        <dbReference type="ARBA" id="ARBA00010633"/>
    </source>
</evidence>
<keyword evidence="3" id="KW-0808">Transferase</keyword>
<dbReference type="PANTHER" id="PTHR13610">
    <property type="entry name" value="METHYLTRANSFERASE DOMAIN-CONTAINING PROTEIN"/>
    <property type="match status" value="1"/>
</dbReference>
<comment type="similarity">
    <text evidence="1">Belongs to the ANT/ATPSC lysine N-methyltransferase family.</text>
</comment>
<dbReference type="EMBL" id="KZ994891">
    <property type="protein sequence ID" value="RKO91816.1"/>
    <property type="molecule type" value="Genomic_DNA"/>
</dbReference>
<dbReference type="InterPro" id="IPR026170">
    <property type="entry name" value="FAM173A/B"/>
</dbReference>
<keyword evidence="7" id="KW-1185">Reference proteome</keyword>
<proteinExistence type="inferred from homology"/>
<evidence type="ECO:0000313" key="7">
    <source>
        <dbReference type="Proteomes" id="UP000269721"/>
    </source>
</evidence>
<protein>
    <recommendedName>
        <fullName evidence="8">Methyltransferase domain-containing protein</fullName>
    </recommendedName>
</protein>
<dbReference type="Proteomes" id="UP000269721">
    <property type="component" value="Unassembled WGS sequence"/>
</dbReference>
<feature type="region of interest" description="Disordered" evidence="5">
    <location>
        <begin position="1"/>
        <end position="23"/>
    </location>
</feature>
<sequence length="224" mass="23737">MPDSDDDALPFSSSEDLPRDIPAPKNPIPFTLVNSRPMEGTPFVAPYVPCHVDVATAALRFAHVGVEDVLIDLGCGDARILIAALTTPPSPHHCIGIELDPHLASHIRSSHAALISSSRLQILEADMFGVDMAELGATVAVVYLLPAGLEKLKPALRAWLEGDAARRRVVTITYSVPGWEPRKGVEVKVVAGVHGKGTQTGTTGMGGAGGVAQWLFYYDAGSVR</sequence>
<evidence type="ECO:0000256" key="5">
    <source>
        <dbReference type="SAM" id="MobiDB-lite"/>
    </source>
</evidence>
<accession>A0A4P9WM81</accession>
<dbReference type="OrthoDB" id="66144at2759"/>
<gene>
    <name evidence="6" type="ORF">BDK51DRAFT_17561</name>
</gene>
<dbReference type="SUPFAM" id="SSF53335">
    <property type="entry name" value="S-adenosyl-L-methionine-dependent methyltransferases"/>
    <property type="match status" value="1"/>
</dbReference>
<evidence type="ECO:0000313" key="6">
    <source>
        <dbReference type="EMBL" id="RKO91816.1"/>
    </source>
</evidence>
<keyword evidence="4" id="KW-0949">S-adenosyl-L-methionine</keyword>
<keyword evidence="2" id="KW-0489">Methyltransferase</keyword>
<dbReference type="GO" id="GO:1905706">
    <property type="term" value="P:regulation of mitochondrial ATP synthesis coupled proton transport"/>
    <property type="evidence" value="ECO:0007669"/>
    <property type="project" value="TreeGrafter"/>
</dbReference>
<evidence type="ECO:0008006" key="8">
    <source>
        <dbReference type="Google" id="ProtNLM"/>
    </source>
</evidence>
<dbReference type="AlphaFoldDB" id="A0A4P9WM81"/>
<reference evidence="7" key="1">
    <citation type="journal article" date="2018" name="Nat. Microbiol.">
        <title>Leveraging single-cell genomics to expand the fungal tree of life.</title>
        <authorList>
            <person name="Ahrendt S.R."/>
            <person name="Quandt C.A."/>
            <person name="Ciobanu D."/>
            <person name="Clum A."/>
            <person name="Salamov A."/>
            <person name="Andreopoulos B."/>
            <person name="Cheng J.F."/>
            <person name="Woyke T."/>
            <person name="Pelin A."/>
            <person name="Henrissat B."/>
            <person name="Reynolds N.K."/>
            <person name="Benny G.L."/>
            <person name="Smith M.E."/>
            <person name="James T.Y."/>
            <person name="Grigoriev I.V."/>
        </authorList>
    </citation>
    <scope>NUCLEOTIDE SEQUENCE [LARGE SCALE GENOMIC DNA]</scope>
</reference>
<dbReference type="Gene3D" id="3.40.50.150">
    <property type="entry name" value="Vaccinia Virus protein VP39"/>
    <property type="match status" value="1"/>
</dbReference>
<dbReference type="PANTHER" id="PTHR13610:SF11">
    <property type="entry name" value="METHYLTRANSFERASE DOMAIN-CONTAINING PROTEIN"/>
    <property type="match status" value="1"/>
</dbReference>
<dbReference type="GO" id="GO:0032259">
    <property type="term" value="P:methylation"/>
    <property type="evidence" value="ECO:0007669"/>
    <property type="project" value="UniProtKB-KW"/>
</dbReference>
<dbReference type="InterPro" id="IPR029063">
    <property type="entry name" value="SAM-dependent_MTases_sf"/>
</dbReference>